<dbReference type="SUPFAM" id="SSF82679">
    <property type="entry name" value="N-utilization substance G protein NusG, N-terminal domain"/>
    <property type="match status" value="1"/>
</dbReference>
<feature type="domain" description="NusG-like N-terminal" evidence="2">
    <location>
        <begin position="36"/>
        <end position="135"/>
    </location>
</feature>
<proteinExistence type="predicted"/>
<dbReference type="EMBL" id="SRZA01000015">
    <property type="protein sequence ID" value="TGY06212.1"/>
    <property type="molecule type" value="Genomic_DNA"/>
</dbReference>
<sequence>MISRKPDKQLDKQLEKQLDKQLDKQLEKKLEKELEKQWFVMRDLKRSNAKQPAYKLLEEKQIEVFTPMKWRLVVKQGKKVREEIPFIQDLLFVYDTRKNLDVIVEETPTLQYRYFRGGGYCEPMVVNAAEMQRFMDAVHSAETPCYYSPEEITPKMYGHKVRIIGGPLNGYEGSLLATRGSKIKRLLIGLQQMLFVSIEINPEYIELLR</sequence>
<dbReference type="InterPro" id="IPR036735">
    <property type="entry name" value="NGN_dom_sf"/>
</dbReference>
<dbReference type="NCBIfam" id="NF033644">
    <property type="entry name" value="antiterm_UpxY"/>
    <property type="match status" value="1"/>
</dbReference>
<dbReference type="InterPro" id="IPR006645">
    <property type="entry name" value="NGN-like_dom"/>
</dbReference>
<keyword evidence="1" id="KW-0804">Transcription</keyword>
<dbReference type="Pfam" id="PF02357">
    <property type="entry name" value="NusG"/>
    <property type="match status" value="1"/>
</dbReference>
<evidence type="ECO:0000256" key="1">
    <source>
        <dbReference type="ARBA" id="ARBA00023163"/>
    </source>
</evidence>
<dbReference type="RefSeq" id="WP_136013997.1">
    <property type="nucleotide sequence ID" value="NZ_CAMWAK010000013.1"/>
</dbReference>
<dbReference type="Proteomes" id="UP000305751">
    <property type="component" value="Unassembled WGS sequence"/>
</dbReference>
<evidence type="ECO:0000313" key="4">
    <source>
        <dbReference type="Proteomes" id="UP000305751"/>
    </source>
</evidence>
<gene>
    <name evidence="3" type="ORF">E5356_07330</name>
</gene>
<accession>A0A4S2AYP5</accession>
<dbReference type="AlphaFoldDB" id="A0A4S2AYP5"/>
<reference evidence="3 4" key="1">
    <citation type="submission" date="2019-04" db="EMBL/GenBank/DDBJ databases">
        <title>Microbes associate with the intestines of laboratory mice.</title>
        <authorList>
            <person name="Navarre W."/>
            <person name="Wong E."/>
            <person name="Huang K."/>
            <person name="Tropini C."/>
            <person name="Ng K."/>
            <person name="Yu B."/>
        </authorList>
    </citation>
    <scope>NUCLEOTIDE SEQUENCE [LARGE SCALE GENOMIC DNA]</scope>
    <source>
        <strain evidence="3 4">NM70_E10</strain>
    </source>
</reference>
<keyword evidence="4" id="KW-1185">Reference proteome</keyword>
<comment type="caution">
    <text evidence="3">The sequence shown here is derived from an EMBL/GenBank/DDBJ whole genome shotgun (WGS) entry which is preliminary data.</text>
</comment>
<name>A0A4S2AYP5_9BACE</name>
<protein>
    <submittedName>
        <fullName evidence="3">UpxY family transcription antiterminator</fullName>
    </submittedName>
</protein>
<evidence type="ECO:0000313" key="3">
    <source>
        <dbReference type="EMBL" id="TGY06212.1"/>
    </source>
</evidence>
<evidence type="ECO:0000259" key="2">
    <source>
        <dbReference type="Pfam" id="PF02357"/>
    </source>
</evidence>
<dbReference type="CDD" id="cd09895">
    <property type="entry name" value="NGN_SP_UpxY"/>
    <property type="match status" value="1"/>
</dbReference>
<organism evidence="3 4">
    <name type="scientific">Bacteroides acidifaciens</name>
    <dbReference type="NCBI Taxonomy" id="85831"/>
    <lineage>
        <taxon>Bacteria</taxon>
        <taxon>Pseudomonadati</taxon>
        <taxon>Bacteroidota</taxon>
        <taxon>Bacteroidia</taxon>
        <taxon>Bacteroidales</taxon>
        <taxon>Bacteroidaceae</taxon>
        <taxon>Bacteroides</taxon>
    </lineage>
</organism>
<dbReference type="GO" id="GO:0006354">
    <property type="term" value="P:DNA-templated transcription elongation"/>
    <property type="evidence" value="ECO:0007669"/>
    <property type="project" value="InterPro"/>
</dbReference>
<dbReference type="Gene3D" id="3.30.70.940">
    <property type="entry name" value="NusG, N-terminal domain"/>
    <property type="match status" value="1"/>
</dbReference>